<keyword evidence="4" id="KW-1185">Reference proteome</keyword>
<dbReference type="InterPro" id="IPR054722">
    <property type="entry name" value="PolX-like_BBD"/>
</dbReference>
<feature type="compositionally biased region" description="Gly residues" evidence="1">
    <location>
        <begin position="1"/>
        <end position="18"/>
    </location>
</feature>
<proteinExistence type="predicted"/>
<feature type="region of interest" description="Disordered" evidence="1">
    <location>
        <begin position="1"/>
        <end position="33"/>
    </location>
</feature>
<sequence>GQGNFGGRGSRGSRGGRGGSHRGQQPNSDSNCYYYGKHGHMAKNYYQREHDARNGKLQQGNYASTSNQGDEQLFVMQHMANSMIGGVSDNNVWYVDYGASNHMTSHGEWFRDAKDLKTPGFVEIGDDTTHPITQIGK</sequence>
<evidence type="ECO:0000313" key="4">
    <source>
        <dbReference type="Proteomes" id="UP001497444"/>
    </source>
</evidence>
<dbReference type="Proteomes" id="UP001497444">
    <property type="component" value="Unassembled WGS sequence"/>
</dbReference>
<comment type="caution">
    <text evidence="3">The sequence shown here is derived from an EMBL/GenBank/DDBJ whole genome shotgun (WGS) entry which is preliminary data.</text>
</comment>
<dbReference type="EMBL" id="CAXAQS010000931">
    <property type="protein sequence ID" value="CAK9253685.1"/>
    <property type="molecule type" value="Genomic_DNA"/>
</dbReference>
<reference evidence="3" key="1">
    <citation type="submission" date="2024-02" db="EMBL/GenBank/DDBJ databases">
        <authorList>
            <consortium name="ELIXIR-Norway"/>
            <consortium name="Elixir Norway"/>
        </authorList>
    </citation>
    <scope>NUCLEOTIDE SEQUENCE</scope>
</reference>
<protein>
    <recommendedName>
        <fullName evidence="2">Retrovirus-related Pol polyprotein from transposon TNT 1-94-like beta-barrel domain-containing protein</fullName>
    </recommendedName>
</protein>
<gene>
    <name evidence="3" type="ORF">CSSPJE1EN1_LOCUS29063</name>
</gene>
<feature type="non-terminal residue" evidence="3">
    <location>
        <position position="137"/>
    </location>
</feature>
<dbReference type="Pfam" id="PF22936">
    <property type="entry name" value="Pol_BBD"/>
    <property type="match status" value="1"/>
</dbReference>
<evidence type="ECO:0000256" key="1">
    <source>
        <dbReference type="SAM" id="MobiDB-lite"/>
    </source>
</evidence>
<accession>A0ABP0VGW4</accession>
<feature type="compositionally biased region" description="Polar residues" evidence="1">
    <location>
        <begin position="56"/>
        <end position="68"/>
    </location>
</feature>
<feature type="region of interest" description="Disordered" evidence="1">
    <location>
        <begin position="49"/>
        <end position="68"/>
    </location>
</feature>
<feature type="domain" description="Retrovirus-related Pol polyprotein from transposon TNT 1-94-like beta-barrel" evidence="2">
    <location>
        <begin position="93"/>
        <end position="137"/>
    </location>
</feature>
<feature type="non-terminal residue" evidence="3">
    <location>
        <position position="1"/>
    </location>
</feature>
<name>A0ABP0VGW4_9BRYO</name>
<evidence type="ECO:0000313" key="3">
    <source>
        <dbReference type="EMBL" id="CAK9253685.1"/>
    </source>
</evidence>
<organism evidence="3 4">
    <name type="scientific">Sphagnum jensenii</name>
    <dbReference type="NCBI Taxonomy" id="128206"/>
    <lineage>
        <taxon>Eukaryota</taxon>
        <taxon>Viridiplantae</taxon>
        <taxon>Streptophyta</taxon>
        <taxon>Embryophyta</taxon>
        <taxon>Bryophyta</taxon>
        <taxon>Sphagnophytina</taxon>
        <taxon>Sphagnopsida</taxon>
        <taxon>Sphagnales</taxon>
        <taxon>Sphagnaceae</taxon>
        <taxon>Sphagnum</taxon>
    </lineage>
</organism>
<evidence type="ECO:0000259" key="2">
    <source>
        <dbReference type="Pfam" id="PF22936"/>
    </source>
</evidence>